<dbReference type="GeneID" id="77849235"/>
<dbReference type="STRING" id="742726.HMPREF9448_02016"/>
<keyword evidence="2" id="KW-1185">Reference proteome</keyword>
<dbReference type="RefSeq" id="WP_008862418.1">
    <property type="nucleotide sequence ID" value="NZ_JH815205.1"/>
</dbReference>
<dbReference type="AlphaFoldDB" id="K0XHJ5"/>
<organism evidence="1 2">
    <name type="scientific">Barnesiella intestinihominis YIT 11860</name>
    <dbReference type="NCBI Taxonomy" id="742726"/>
    <lineage>
        <taxon>Bacteria</taxon>
        <taxon>Pseudomonadati</taxon>
        <taxon>Bacteroidota</taxon>
        <taxon>Bacteroidia</taxon>
        <taxon>Bacteroidales</taxon>
        <taxon>Barnesiellaceae</taxon>
        <taxon>Barnesiella</taxon>
    </lineage>
</organism>
<proteinExistence type="predicted"/>
<dbReference type="EMBL" id="ADLE01000014">
    <property type="protein sequence ID" value="EJZ63360.1"/>
    <property type="molecule type" value="Genomic_DNA"/>
</dbReference>
<reference evidence="1 2" key="1">
    <citation type="submission" date="2012-08" db="EMBL/GenBank/DDBJ databases">
        <title>The Genome Sequence of Barnesiella intestinihominis YIT 11860.</title>
        <authorList>
            <consortium name="The Broad Institute Genome Sequencing Platform"/>
            <person name="Earl A."/>
            <person name="Ward D."/>
            <person name="Feldgarden M."/>
            <person name="Gevers D."/>
            <person name="Morotomi M."/>
            <person name="Walker B."/>
            <person name="Young S.K."/>
            <person name="Zeng Q."/>
            <person name="Gargeya S."/>
            <person name="Fitzgerald M."/>
            <person name="Haas B."/>
            <person name="Abouelleil A."/>
            <person name="Alvarado L."/>
            <person name="Arachchi H.M."/>
            <person name="Berlin A.M."/>
            <person name="Chapman S.B."/>
            <person name="Goldberg J."/>
            <person name="Griggs A."/>
            <person name="Gujja S."/>
            <person name="Hansen M."/>
            <person name="Howarth C."/>
            <person name="Imamovic A."/>
            <person name="Larimer J."/>
            <person name="McCowen C."/>
            <person name="Montmayeur A."/>
            <person name="Murphy C."/>
            <person name="Neiman D."/>
            <person name="Pearson M."/>
            <person name="Priest M."/>
            <person name="Roberts A."/>
            <person name="Saif S."/>
            <person name="Shea T."/>
            <person name="Sisk P."/>
            <person name="Sykes S."/>
            <person name="Wortman J."/>
            <person name="Nusbaum C."/>
            <person name="Birren B."/>
        </authorList>
    </citation>
    <scope>NUCLEOTIDE SEQUENCE [LARGE SCALE GENOMIC DNA]</scope>
    <source>
        <strain evidence="1 2">YIT 11860</strain>
    </source>
</reference>
<evidence type="ECO:0000313" key="1">
    <source>
        <dbReference type="EMBL" id="EJZ63360.1"/>
    </source>
</evidence>
<sequence length="280" mass="33256">MENMESEVDMQRLCKEYYEIIICCEERGFSLCRYKLWKNEIYVIKWSKLDTKLSDFENIIFGQIRIKYQFEQIENSPIDLKTKAEILFAMSKKSNMYMEKYIDYTCCKNEIDEGVDFVHELYRYLDNIGHEIYKCLSKTMCQISIINEYSNSTKITVDNDRDIMLIEDGRLKDIVEVAIDKGLIDKNNDWLDTKQLQDYFCQEVSSKLNLSKKYSNGNPTTNWNFFKLKFGWKNLGNARKNWLQINGMEARSMEGDNNYLPKGHDKVDDIFDELCYTSTE</sequence>
<dbReference type="HOGENOM" id="CLU_992726_0_0_10"/>
<comment type="caution">
    <text evidence="1">The sequence shown here is derived from an EMBL/GenBank/DDBJ whole genome shotgun (WGS) entry which is preliminary data.</text>
</comment>
<gene>
    <name evidence="1" type="ORF">HMPREF9448_02016</name>
</gene>
<accession>K0XHJ5</accession>
<name>K0XHJ5_9BACT</name>
<protein>
    <submittedName>
        <fullName evidence="1">Uncharacterized protein</fullName>
    </submittedName>
</protein>
<evidence type="ECO:0000313" key="2">
    <source>
        <dbReference type="Proteomes" id="UP000006044"/>
    </source>
</evidence>
<dbReference type="Proteomes" id="UP000006044">
    <property type="component" value="Unassembled WGS sequence"/>
</dbReference>